<dbReference type="EMBL" id="BJND01000017">
    <property type="protein sequence ID" value="GEC04928.1"/>
    <property type="molecule type" value="Genomic_DNA"/>
</dbReference>
<protein>
    <submittedName>
        <fullName evidence="2">Uncharacterized protein</fullName>
    </submittedName>
</protein>
<accession>A0A4Y3VFR9</accession>
<keyword evidence="1" id="KW-0472">Membrane</keyword>
<sequence>MSTGKYGICGWLVRRVAGGLWGVLVEIAVGVVLSGTRMAGPSYDLLLLVVPRCCSARARRRARRALTFCVAAVTVRGERAGL</sequence>
<dbReference type="AlphaFoldDB" id="A0A4Y3VFR9"/>
<evidence type="ECO:0000313" key="2">
    <source>
        <dbReference type="EMBL" id="GEC04928.1"/>
    </source>
</evidence>
<name>A0A4Y3VFR9_9ACTN</name>
<reference evidence="2 3" key="1">
    <citation type="submission" date="2019-06" db="EMBL/GenBank/DDBJ databases">
        <title>Whole genome shotgun sequence of Streptomyces spinoverrucosus NBRC 14228.</title>
        <authorList>
            <person name="Hosoyama A."/>
            <person name="Uohara A."/>
            <person name="Ohji S."/>
            <person name="Ichikawa N."/>
        </authorList>
    </citation>
    <scope>NUCLEOTIDE SEQUENCE [LARGE SCALE GENOMIC DNA]</scope>
    <source>
        <strain evidence="2 3">NBRC 14228</strain>
    </source>
</reference>
<organism evidence="2 3">
    <name type="scientific">Streptomyces spinoverrucosus</name>
    <dbReference type="NCBI Taxonomy" id="284043"/>
    <lineage>
        <taxon>Bacteria</taxon>
        <taxon>Bacillati</taxon>
        <taxon>Actinomycetota</taxon>
        <taxon>Actinomycetes</taxon>
        <taxon>Kitasatosporales</taxon>
        <taxon>Streptomycetaceae</taxon>
        <taxon>Streptomyces</taxon>
    </lineage>
</organism>
<comment type="caution">
    <text evidence="2">The sequence shown here is derived from an EMBL/GenBank/DDBJ whole genome shotgun (WGS) entry which is preliminary data.</text>
</comment>
<keyword evidence="3" id="KW-1185">Reference proteome</keyword>
<gene>
    <name evidence="2" type="ORF">SSP24_25830</name>
</gene>
<evidence type="ECO:0000256" key="1">
    <source>
        <dbReference type="SAM" id="Phobius"/>
    </source>
</evidence>
<dbReference type="Proteomes" id="UP000317881">
    <property type="component" value="Unassembled WGS sequence"/>
</dbReference>
<proteinExistence type="predicted"/>
<dbReference type="RefSeq" id="WP_141309637.1">
    <property type="nucleotide sequence ID" value="NZ_BJND01000017.1"/>
</dbReference>
<keyword evidence="1" id="KW-0812">Transmembrane</keyword>
<feature type="transmembrane region" description="Helical" evidence="1">
    <location>
        <begin position="12"/>
        <end position="33"/>
    </location>
</feature>
<evidence type="ECO:0000313" key="3">
    <source>
        <dbReference type="Proteomes" id="UP000317881"/>
    </source>
</evidence>
<keyword evidence="1" id="KW-1133">Transmembrane helix</keyword>